<dbReference type="GO" id="GO:0003959">
    <property type="term" value="F:NADPH dehydrogenase activity"/>
    <property type="evidence" value="ECO:0007669"/>
    <property type="project" value="InterPro"/>
</dbReference>
<dbReference type="InterPro" id="IPR044152">
    <property type="entry name" value="YqjM-like"/>
</dbReference>
<dbReference type="GO" id="GO:0010181">
    <property type="term" value="F:FMN binding"/>
    <property type="evidence" value="ECO:0007669"/>
    <property type="project" value="InterPro"/>
</dbReference>
<dbReference type="SUPFAM" id="SSF51395">
    <property type="entry name" value="FMN-linked oxidoreductases"/>
    <property type="match status" value="1"/>
</dbReference>
<evidence type="ECO:0000256" key="5">
    <source>
        <dbReference type="ARBA" id="ARBA00023002"/>
    </source>
</evidence>
<proteinExistence type="predicted"/>
<evidence type="ECO:0000256" key="4">
    <source>
        <dbReference type="ARBA" id="ARBA00022857"/>
    </source>
</evidence>
<gene>
    <name evidence="7" type="ORF">FHS79_001971</name>
</gene>
<evidence type="ECO:0000313" key="8">
    <source>
        <dbReference type="Proteomes" id="UP000538147"/>
    </source>
</evidence>
<dbReference type="CDD" id="cd02932">
    <property type="entry name" value="OYE_YqiM_FMN"/>
    <property type="match status" value="1"/>
</dbReference>
<evidence type="ECO:0000256" key="2">
    <source>
        <dbReference type="ARBA" id="ARBA00022630"/>
    </source>
</evidence>
<protein>
    <submittedName>
        <fullName evidence="7">2,4-dienoyl-CoA reductase-like NADH-dependent reductase (Old Yellow Enzyme family)</fullName>
    </submittedName>
</protein>
<evidence type="ECO:0000256" key="1">
    <source>
        <dbReference type="ARBA" id="ARBA00001917"/>
    </source>
</evidence>
<dbReference type="AlphaFoldDB" id="A0A841LF53"/>
<dbReference type="EMBL" id="JACIIV010000012">
    <property type="protein sequence ID" value="MBB6227792.1"/>
    <property type="molecule type" value="Genomic_DNA"/>
</dbReference>
<organism evidence="7 8">
    <name type="scientific">Polymorphobacter multimanifer</name>
    <dbReference type="NCBI Taxonomy" id="1070431"/>
    <lineage>
        <taxon>Bacteria</taxon>
        <taxon>Pseudomonadati</taxon>
        <taxon>Pseudomonadota</taxon>
        <taxon>Alphaproteobacteria</taxon>
        <taxon>Sphingomonadales</taxon>
        <taxon>Sphingosinicellaceae</taxon>
        <taxon>Polymorphobacter</taxon>
    </lineage>
</organism>
<name>A0A841LF53_9SPHN</name>
<feature type="domain" description="NADH:flavin oxidoreductase/NADH oxidase N-terminal" evidence="6">
    <location>
        <begin position="6"/>
        <end position="343"/>
    </location>
</feature>
<comment type="cofactor">
    <cofactor evidence="1">
        <name>FMN</name>
        <dbReference type="ChEBI" id="CHEBI:58210"/>
    </cofactor>
</comment>
<dbReference type="Gene3D" id="3.20.20.70">
    <property type="entry name" value="Aldolase class I"/>
    <property type="match status" value="1"/>
</dbReference>
<dbReference type="Proteomes" id="UP000538147">
    <property type="component" value="Unassembled WGS sequence"/>
</dbReference>
<reference evidence="7 8" key="1">
    <citation type="submission" date="2020-08" db="EMBL/GenBank/DDBJ databases">
        <title>Genomic Encyclopedia of Type Strains, Phase IV (KMG-IV): sequencing the most valuable type-strain genomes for metagenomic binning, comparative biology and taxonomic classification.</title>
        <authorList>
            <person name="Goeker M."/>
        </authorList>
    </citation>
    <scope>NUCLEOTIDE SEQUENCE [LARGE SCALE GENOMIC DNA]</scope>
    <source>
        <strain evidence="7 8">DSM 102189</strain>
    </source>
</reference>
<evidence type="ECO:0000256" key="3">
    <source>
        <dbReference type="ARBA" id="ARBA00022643"/>
    </source>
</evidence>
<keyword evidence="5" id="KW-0560">Oxidoreductase</keyword>
<sequence length="368" mass="39152">MSSPVLFTPFACRGVTFPNRIVVAPMCQYAAEEGHVGRWHRAHHSRFSLGGVGGAILEASAVTRDGRITPGCLGIWDDAHVAGLAEVVELYHDHAIPVGIQLAHAGRKASAAVPFEGAQPLPADDPRAWVSVAPSALPFGEKWQTPQALDEAGIAEIIDAFADAAKRAVTAGFDFLEIHGAHGYLVNSFMSPLANQREDAWGGSREGRFRFAVEVARAIRGVVPGTMPLFFRTSSVDGLPGGIEIEDNVVLAQMLKAEGVDVIDCSSGGIATASGLAGRKPSPGYLVPYAAQIKREAGIATMAVGLIMTPELAEAVVASGDADLVAMAREMLADSNFAHRAAVALGRENPHQVLPREFSFYLDRRRWE</sequence>
<keyword evidence="3" id="KW-0288">FMN</keyword>
<dbReference type="Pfam" id="PF00724">
    <property type="entry name" value="Oxidored_FMN"/>
    <property type="match status" value="1"/>
</dbReference>
<evidence type="ECO:0000259" key="6">
    <source>
        <dbReference type="Pfam" id="PF00724"/>
    </source>
</evidence>
<dbReference type="GO" id="GO:0050661">
    <property type="term" value="F:NADP binding"/>
    <property type="evidence" value="ECO:0007669"/>
    <property type="project" value="InterPro"/>
</dbReference>
<dbReference type="RefSeq" id="WP_207792298.1">
    <property type="nucleotide sequence ID" value="NZ_BMOX01000125.1"/>
</dbReference>
<dbReference type="PANTHER" id="PTHR43303:SF4">
    <property type="entry name" value="NADPH DEHYDROGENASE C23G7.10C-RELATED"/>
    <property type="match status" value="1"/>
</dbReference>
<keyword evidence="2" id="KW-0285">Flavoprotein</keyword>
<dbReference type="InterPro" id="IPR001155">
    <property type="entry name" value="OxRdtase_FMN_N"/>
</dbReference>
<accession>A0A841LF53</accession>
<dbReference type="InterPro" id="IPR013785">
    <property type="entry name" value="Aldolase_TIM"/>
</dbReference>
<keyword evidence="8" id="KW-1185">Reference proteome</keyword>
<keyword evidence="4" id="KW-0521">NADP</keyword>
<evidence type="ECO:0000313" key="7">
    <source>
        <dbReference type="EMBL" id="MBB6227792.1"/>
    </source>
</evidence>
<dbReference type="PANTHER" id="PTHR43303">
    <property type="entry name" value="NADPH DEHYDROGENASE C23G7.10C-RELATED"/>
    <property type="match status" value="1"/>
</dbReference>
<comment type="caution">
    <text evidence="7">The sequence shown here is derived from an EMBL/GenBank/DDBJ whole genome shotgun (WGS) entry which is preliminary data.</text>
</comment>